<dbReference type="Pfam" id="PF01565">
    <property type="entry name" value="FAD_binding_4"/>
    <property type="match status" value="1"/>
</dbReference>
<protein>
    <recommendedName>
        <fullName evidence="1">FAD-binding PCMH-type domain-containing protein</fullName>
    </recommendedName>
</protein>
<evidence type="ECO:0000313" key="2">
    <source>
        <dbReference type="EMBL" id="GAG80634.1"/>
    </source>
</evidence>
<name>X1AFG7_9ZZZZ</name>
<dbReference type="InterPro" id="IPR006094">
    <property type="entry name" value="Oxid_FAD_bind_N"/>
</dbReference>
<dbReference type="AlphaFoldDB" id="X1AFG7"/>
<gene>
    <name evidence="2" type="ORF">S01H4_21529</name>
</gene>
<dbReference type="SUPFAM" id="SSF56176">
    <property type="entry name" value="FAD-binding/transporter-associated domain-like"/>
    <property type="match status" value="1"/>
</dbReference>
<accession>X1AFG7</accession>
<dbReference type="Gene3D" id="3.30.465.10">
    <property type="match status" value="1"/>
</dbReference>
<dbReference type="PROSITE" id="PS51387">
    <property type="entry name" value="FAD_PCMH"/>
    <property type="match status" value="1"/>
</dbReference>
<reference evidence="2" key="1">
    <citation type="journal article" date="2014" name="Front. Microbiol.">
        <title>High frequency of phylogenetically diverse reductive dehalogenase-homologous genes in deep subseafloor sedimentary metagenomes.</title>
        <authorList>
            <person name="Kawai M."/>
            <person name="Futagami T."/>
            <person name="Toyoda A."/>
            <person name="Takaki Y."/>
            <person name="Nishi S."/>
            <person name="Hori S."/>
            <person name="Arai W."/>
            <person name="Tsubouchi T."/>
            <person name="Morono Y."/>
            <person name="Uchiyama I."/>
            <person name="Ito T."/>
            <person name="Fujiyama A."/>
            <person name="Inagaki F."/>
            <person name="Takami H."/>
        </authorList>
    </citation>
    <scope>NUCLEOTIDE SEQUENCE</scope>
    <source>
        <strain evidence="2">Expedition CK06-06</strain>
    </source>
</reference>
<dbReference type="PANTHER" id="PTHR11748">
    <property type="entry name" value="D-LACTATE DEHYDROGENASE"/>
    <property type="match status" value="1"/>
</dbReference>
<feature type="domain" description="FAD-binding PCMH-type" evidence="1">
    <location>
        <begin position="1"/>
        <end position="152"/>
    </location>
</feature>
<comment type="caution">
    <text evidence="2">The sequence shown here is derived from an EMBL/GenBank/DDBJ whole genome shotgun (WGS) entry which is preliminary data.</text>
</comment>
<dbReference type="GO" id="GO:0071949">
    <property type="term" value="F:FAD binding"/>
    <property type="evidence" value="ECO:0007669"/>
    <property type="project" value="InterPro"/>
</dbReference>
<evidence type="ECO:0000259" key="1">
    <source>
        <dbReference type="PROSITE" id="PS51387"/>
    </source>
</evidence>
<proteinExistence type="predicted"/>
<dbReference type="EMBL" id="BART01009764">
    <property type="protein sequence ID" value="GAG80634.1"/>
    <property type="molecule type" value="Genomic_DNA"/>
</dbReference>
<sequence length="356" mass="39905">HKDNSVVLDLSNMKKILNIDRKNRVVMIEPGVTFGELIPELQSKGLRLLLPLHPRGSKSVLTSALEREPITIPRYHWDSSDPLLCTEVCFGTGDLFRTGTAAGPGTIKQQQAAGQAQVNPMGPTQFSPFRVIQGAQGSLGIVTWATLKLELIPTIQKVFHLQSNTISELLDLQHELLKYRLCDELLIVNNLNLASLVKKSGEEINELSEKLKKWNLIFIIAGRGKLAADKMSYLEGDIRDIIGDLGLNSLITEGIINDNEIIQVVSQAIQDPWRLRLKGGYQDIFFITSFEKISEFISLVEKEVPQDLGIYIQPINQGTSYYFEFDLFYDPTNDGQKMTIKEKFLEISTKLMDSGA</sequence>
<dbReference type="InterPro" id="IPR036318">
    <property type="entry name" value="FAD-bd_PCMH-like_sf"/>
</dbReference>
<feature type="non-terminal residue" evidence="2">
    <location>
        <position position="1"/>
    </location>
</feature>
<feature type="non-terminal residue" evidence="2">
    <location>
        <position position="356"/>
    </location>
</feature>
<dbReference type="InterPro" id="IPR016169">
    <property type="entry name" value="FAD-bd_PCMH_sub2"/>
</dbReference>
<organism evidence="2">
    <name type="scientific">marine sediment metagenome</name>
    <dbReference type="NCBI Taxonomy" id="412755"/>
    <lineage>
        <taxon>unclassified sequences</taxon>
        <taxon>metagenomes</taxon>
        <taxon>ecological metagenomes</taxon>
    </lineage>
</organism>
<dbReference type="InterPro" id="IPR016166">
    <property type="entry name" value="FAD-bd_PCMH"/>
</dbReference>